<evidence type="ECO:0000256" key="1">
    <source>
        <dbReference type="ARBA" id="ARBA00022741"/>
    </source>
</evidence>
<dbReference type="Gene3D" id="3.30.70.270">
    <property type="match status" value="1"/>
</dbReference>
<dbReference type="EMBL" id="CP036170">
    <property type="protein sequence ID" value="QBF74089.1"/>
    <property type="molecule type" value="Genomic_DNA"/>
</dbReference>
<dbReference type="Pfam" id="PF22335">
    <property type="entry name" value="Cas10-Cmr2_palm2"/>
    <property type="match status" value="1"/>
</dbReference>
<accession>A0A494WKB8</accession>
<dbReference type="InterPro" id="IPR043128">
    <property type="entry name" value="Rev_trsase/Diguanyl_cyclase"/>
</dbReference>
<evidence type="ECO:0000256" key="2">
    <source>
        <dbReference type="ARBA" id="ARBA00023118"/>
    </source>
</evidence>
<protein>
    <recommendedName>
        <fullName evidence="3">Cas10/Cmr2 second palm domain-containing protein</fullName>
    </recommendedName>
</protein>
<keyword evidence="2" id="KW-0051">Antiviral defense</keyword>
<evidence type="ECO:0000259" key="3">
    <source>
        <dbReference type="Pfam" id="PF22335"/>
    </source>
</evidence>
<dbReference type="AlphaFoldDB" id="A0A494WKB8"/>
<dbReference type="InterPro" id="IPR054767">
    <property type="entry name" value="Cas10-Cmr2_palm2"/>
</dbReference>
<gene>
    <name evidence="4" type="ORF">HDCHBGLK_01485</name>
</gene>
<organism evidence="4 5">
    <name type="scientific">Clostridium scindens (strain ATCC 35704 / DSM 5676 / VPI 13733 / 19)</name>
    <dbReference type="NCBI Taxonomy" id="411468"/>
    <lineage>
        <taxon>Bacteria</taxon>
        <taxon>Bacillati</taxon>
        <taxon>Bacillota</taxon>
        <taxon>Clostridia</taxon>
        <taxon>Lachnospirales</taxon>
        <taxon>Lachnospiraceae</taxon>
    </lineage>
</organism>
<feature type="domain" description="Cas10/Cmr2 second palm" evidence="3">
    <location>
        <begin position="200"/>
        <end position="336"/>
    </location>
</feature>
<proteinExistence type="predicted"/>
<dbReference type="OrthoDB" id="94855at2"/>
<dbReference type="GO" id="GO:0051607">
    <property type="term" value="P:defense response to virus"/>
    <property type="evidence" value="ECO:0007669"/>
    <property type="project" value="UniProtKB-KW"/>
</dbReference>
<keyword evidence="5" id="KW-1185">Reference proteome</keyword>
<dbReference type="KEGG" id="csci:HDCHBGLK_01485"/>
<dbReference type="Proteomes" id="UP000289664">
    <property type="component" value="Chromosome"/>
</dbReference>
<sequence>MKDQVVAISIDKIQTALFEVIKSGTQEKQTNSGTLRSIMAASRRISGDFYRDVGIEGDAGEFAGKVKEILLQCSGVCIFTTTCAEDEISKRLKRLFAKFYRESGGKLILKYVLFTEDVSTGNGKLKAIQSSKELLKSKACMNQVVKENQEILFQFMKYHEEDISAQNEEGGAFVQTINDLRASEQKSNENKQDKGSFRIVVIKADLDGMGSAFQKIQDFEVYQKVSSILNQYISMEYLEEKVRGFQINNSEFKVYPLYVAGDDIFFAVGMENLIEGINLCKWIVKELNSAIEDTVGTASFNKLTLSIGLDFAFNREPIRYYFARVEDQLKKAKKAKALNKGERDRLVARICINDVVYYDVKREEKKEEENTEAESDVPKWEHVIHGLKVAKRAEKEGIEVTAFLYELLRKLKVREEDPTGIIHSNLVLYHLLPQYLDDPCKEKRKAELLLLENILSFISFGKKNETKELNFDQTSCTKLVKYISLLILLCDIRFNIREGEKSQVQYDEEKIKKVFNRPLHYLYDNSLYKLWMESGVEESLVSKMRKIFVNKAFYKNPNPEVKRPVQVYQTLQITNSMFIRFKRFDMDIDAAAVMIKAMNPKTKGQYLKEKKERKCTQPPGNLYFKEKDFKNMAVKSGLWKKEYVDALMIFYRFNRAKIHYLSTK</sequence>
<reference evidence="4 5" key="1">
    <citation type="journal article" date="2019" name="Appl. Environ. Microbiol.">
        <title>Clostridium scindens ATCC 35704: integration of nutritional requirements, the complete genome sequence, and global transcriptional responses to bile acids.</title>
        <authorList>
            <person name="Devendran S."/>
            <person name="Shrestha R."/>
            <person name="Alves J.M.P."/>
            <person name="Wolf P.G."/>
            <person name="Ly L."/>
            <person name="Hernandez A.G."/>
            <person name="Mendez-Garcia C."/>
            <person name="Inboden A."/>
            <person name="Wiley J."/>
            <person name="Paul O."/>
            <person name="Allen A."/>
            <person name="Springer E."/>
            <person name="Wright C.L."/>
            <person name="Fields C.J."/>
            <person name="Daniel S.L."/>
            <person name="Ridlon J.M."/>
        </authorList>
    </citation>
    <scope>NUCLEOTIDE SEQUENCE [LARGE SCALE GENOMIC DNA]</scope>
    <source>
        <strain evidence="4 5">ATCC 35704</strain>
    </source>
</reference>
<evidence type="ECO:0000313" key="5">
    <source>
        <dbReference type="Proteomes" id="UP000289664"/>
    </source>
</evidence>
<evidence type="ECO:0000313" key="4">
    <source>
        <dbReference type="EMBL" id="QBF74089.1"/>
    </source>
</evidence>
<keyword evidence="1" id="KW-0547">Nucleotide-binding</keyword>
<name>A0A494WKB8_CLOS5</name>
<dbReference type="GO" id="GO:0000166">
    <property type="term" value="F:nucleotide binding"/>
    <property type="evidence" value="ECO:0007669"/>
    <property type="project" value="UniProtKB-KW"/>
</dbReference>